<dbReference type="PANTHER" id="PTHR30093:SF2">
    <property type="entry name" value="TYPE II SECRETION SYSTEM PROTEIN H"/>
    <property type="match status" value="1"/>
</dbReference>
<dbReference type="SUPFAM" id="SSF54523">
    <property type="entry name" value="Pili subunits"/>
    <property type="match status" value="1"/>
</dbReference>
<dbReference type="Pfam" id="PF07596">
    <property type="entry name" value="SBP_bac_10"/>
    <property type="match status" value="1"/>
</dbReference>
<proteinExistence type="predicted"/>
<keyword evidence="4" id="KW-1185">Reference proteome</keyword>
<name>F0SQH6_RUBBR</name>
<gene>
    <name evidence="3" type="ordered locus">Plabr_0322</name>
</gene>
<dbReference type="InterPro" id="IPR045584">
    <property type="entry name" value="Pilin-like"/>
</dbReference>
<sequence length="324" mass="35537">MPRRPHSPSNSSPNGFTLIELLVVIAIIAILVALLLPAVQQAREAARRSSCKNNLKQIGLALHNYHDTHGVFPPGTVIHRELDLGNPGNNCFVGTSTTGRGNSYAPWTVLVLPYLEQAALYDSFNFESKFTTNPVDGQGNAVNHDLWDEVVDVYRCPSDPNSSQWAQRLNYFGVAGAGSQHQCRATSDTSRGHDTRGLLFFNSKMQMRDVTDGTTNVFLVGETRYQTFNRTDGKNFGWASTANITHNWGMGGTFAAAIDPINSGNLGVNGHREQSRRFGSYHAGGCHFLMTDASVQFLSENMDLNVYRQLALRGDALPVGGFEQ</sequence>
<dbReference type="Proteomes" id="UP000006860">
    <property type="component" value="Chromosome"/>
</dbReference>
<dbReference type="STRING" id="756272.Plabr_0322"/>
<dbReference type="HOGENOM" id="CLU_041661_0_0_0"/>
<dbReference type="KEGG" id="pbs:Plabr_0322"/>
<dbReference type="InterPro" id="IPR011453">
    <property type="entry name" value="DUF1559"/>
</dbReference>
<dbReference type="NCBIfam" id="TIGR02532">
    <property type="entry name" value="IV_pilin_GFxxxE"/>
    <property type="match status" value="1"/>
</dbReference>
<dbReference type="AlphaFoldDB" id="F0SQH6"/>
<keyword evidence="1" id="KW-0812">Transmembrane</keyword>
<feature type="transmembrane region" description="Helical" evidence="1">
    <location>
        <begin position="15"/>
        <end position="39"/>
    </location>
</feature>
<evidence type="ECO:0000313" key="4">
    <source>
        <dbReference type="Proteomes" id="UP000006860"/>
    </source>
</evidence>
<feature type="domain" description="DUF1559" evidence="2">
    <location>
        <begin position="40"/>
        <end position="304"/>
    </location>
</feature>
<organism evidence="3 4">
    <name type="scientific">Rubinisphaera brasiliensis (strain ATCC 49424 / DSM 5305 / JCM 21570 / IAM 15109 / NBRC 103401 / IFAM 1448)</name>
    <name type="common">Planctomyces brasiliensis</name>
    <dbReference type="NCBI Taxonomy" id="756272"/>
    <lineage>
        <taxon>Bacteria</taxon>
        <taxon>Pseudomonadati</taxon>
        <taxon>Planctomycetota</taxon>
        <taxon>Planctomycetia</taxon>
        <taxon>Planctomycetales</taxon>
        <taxon>Planctomycetaceae</taxon>
        <taxon>Rubinisphaera</taxon>
    </lineage>
</organism>
<reference evidence="4" key="1">
    <citation type="submission" date="2011-02" db="EMBL/GenBank/DDBJ databases">
        <title>The complete genome of Planctomyces brasiliensis DSM 5305.</title>
        <authorList>
            <person name="Lucas S."/>
            <person name="Copeland A."/>
            <person name="Lapidus A."/>
            <person name="Bruce D."/>
            <person name="Goodwin L."/>
            <person name="Pitluck S."/>
            <person name="Kyrpides N."/>
            <person name="Mavromatis K."/>
            <person name="Pagani I."/>
            <person name="Ivanova N."/>
            <person name="Ovchinnikova G."/>
            <person name="Lu M."/>
            <person name="Detter J.C."/>
            <person name="Han C."/>
            <person name="Land M."/>
            <person name="Hauser L."/>
            <person name="Markowitz V."/>
            <person name="Cheng J.-F."/>
            <person name="Hugenholtz P."/>
            <person name="Woyke T."/>
            <person name="Wu D."/>
            <person name="Tindall B."/>
            <person name="Pomrenke H.G."/>
            <person name="Brambilla E."/>
            <person name="Klenk H.-P."/>
            <person name="Eisen J.A."/>
        </authorList>
    </citation>
    <scope>NUCLEOTIDE SEQUENCE [LARGE SCALE GENOMIC DNA]</scope>
    <source>
        <strain evidence="4">ATCC 49424 / DSM 5305 / JCM 21570 / NBRC 103401 / IFAM 1448</strain>
    </source>
</reference>
<dbReference type="NCBIfam" id="TIGR04294">
    <property type="entry name" value="pre_pil_HX9DG"/>
    <property type="match status" value="1"/>
</dbReference>
<dbReference type="Pfam" id="PF07963">
    <property type="entry name" value="N_methyl"/>
    <property type="match status" value="1"/>
</dbReference>
<dbReference type="InterPro" id="IPR012902">
    <property type="entry name" value="N_methyl_site"/>
</dbReference>
<dbReference type="PANTHER" id="PTHR30093">
    <property type="entry name" value="GENERAL SECRETION PATHWAY PROTEIN G"/>
    <property type="match status" value="1"/>
</dbReference>
<dbReference type="Gene3D" id="3.30.700.10">
    <property type="entry name" value="Glycoprotein, Type 4 Pilin"/>
    <property type="match status" value="1"/>
</dbReference>
<dbReference type="RefSeq" id="WP_013626695.1">
    <property type="nucleotide sequence ID" value="NC_015174.1"/>
</dbReference>
<dbReference type="OrthoDB" id="267520at2"/>
<evidence type="ECO:0000256" key="1">
    <source>
        <dbReference type="SAM" id="Phobius"/>
    </source>
</evidence>
<dbReference type="EMBL" id="CP002546">
    <property type="protein sequence ID" value="ADY57951.1"/>
    <property type="molecule type" value="Genomic_DNA"/>
</dbReference>
<dbReference type="InterPro" id="IPR027558">
    <property type="entry name" value="Pre_pil_HX9DG_C"/>
</dbReference>
<evidence type="ECO:0000313" key="3">
    <source>
        <dbReference type="EMBL" id="ADY57951.1"/>
    </source>
</evidence>
<evidence type="ECO:0000259" key="2">
    <source>
        <dbReference type="Pfam" id="PF07596"/>
    </source>
</evidence>
<keyword evidence="1" id="KW-0472">Membrane</keyword>
<dbReference type="eggNOG" id="COG4968">
    <property type="taxonomic scope" value="Bacteria"/>
</dbReference>
<accession>F0SQH6</accession>
<keyword evidence="1" id="KW-1133">Transmembrane helix</keyword>
<protein>
    <recommendedName>
        <fullName evidence="2">DUF1559 domain-containing protein</fullName>
    </recommendedName>
</protein>